<sequence length="69" mass="7493">VHGPLYSPAHCVLMHVILCISDTHSTRAIVMHTPLLHGPLYSLAHVLMFVILCISDTHSSGAIVMHSPL</sequence>
<feature type="non-terminal residue" evidence="2">
    <location>
        <position position="69"/>
    </location>
</feature>
<name>A0AAV7WIL8_PLEWA</name>
<dbReference type="AlphaFoldDB" id="A0AAV7WIL8"/>
<reference evidence="2" key="1">
    <citation type="journal article" date="2022" name="bioRxiv">
        <title>Sequencing and chromosome-scale assembly of the giantPleurodeles waltlgenome.</title>
        <authorList>
            <person name="Brown T."/>
            <person name="Elewa A."/>
            <person name="Iarovenko S."/>
            <person name="Subramanian E."/>
            <person name="Araus A.J."/>
            <person name="Petzold A."/>
            <person name="Susuki M."/>
            <person name="Suzuki K.-i.T."/>
            <person name="Hayashi T."/>
            <person name="Toyoda A."/>
            <person name="Oliveira C."/>
            <person name="Osipova E."/>
            <person name="Leigh N.D."/>
            <person name="Simon A."/>
            <person name="Yun M.H."/>
        </authorList>
    </citation>
    <scope>NUCLEOTIDE SEQUENCE</scope>
    <source>
        <strain evidence="2">20211129_DDA</strain>
        <tissue evidence="2">Liver</tissue>
    </source>
</reference>
<keyword evidence="1" id="KW-0812">Transmembrane</keyword>
<protein>
    <submittedName>
        <fullName evidence="2">Uncharacterized protein</fullName>
    </submittedName>
</protein>
<accession>A0AAV7WIL8</accession>
<comment type="caution">
    <text evidence="2">The sequence shown here is derived from an EMBL/GenBank/DDBJ whole genome shotgun (WGS) entry which is preliminary data.</text>
</comment>
<keyword evidence="1" id="KW-1133">Transmembrane helix</keyword>
<organism evidence="2 3">
    <name type="scientific">Pleurodeles waltl</name>
    <name type="common">Iberian ribbed newt</name>
    <dbReference type="NCBI Taxonomy" id="8319"/>
    <lineage>
        <taxon>Eukaryota</taxon>
        <taxon>Metazoa</taxon>
        <taxon>Chordata</taxon>
        <taxon>Craniata</taxon>
        <taxon>Vertebrata</taxon>
        <taxon>Euteleostomi</taxon>
        <taxon>Amphibia</taxon>
        <taxon>Batrachia</taxon>
        <taxon>Caudata</taxon>
        <taxon>Salamandroidea</taxon>
        <taxon>Salamandridae</taxon>
        <taxon>Pleurodelinae</taxon>
        <taxon>Pleurodeles</taxon>
    </lineage>
</organism>
<feature type="transmembrane region" description="Helical" evidence="1">
    <location>
        <begin position="40"/>
        <end position="64"/>
    </location>
</feature>
<dbReference type="EMBL" id="JANPWB010000001">
    <property type="protein sequence ID" value="KAJ1212969.1"/>
    <property type="molecule type" value="Genomic_DNA"/>
</dbReference>
<keyword evidence="1" id="KW-0472">Membrane</keyword>
<feature type="non-terminal residue" evidence="2">
    <location>
        <position position="1"/>
    </location>
</feature>
<evidence type="ECO:0000256" key="1">
    <source>
        <dbReference type="SAM" id="Phobius"/>
    </source>
</evidence>
<keyword evidence="3" id="KW-1185">Reference proteome</keyword>
<proteinExistence type="predicted"/>
<evidence type="ECO:0000313" key="3">
    <source>
        <dbReference type="Proteomes" id="UP001066276"/>
    </source>
</evidence>
<gene>
    <name evidence="2" type="ORF">NDU88_000608</name>
</gene>
<dbReference type="Proteomes" id="UP001066276">
    <property type="component" value="Chromosome 1_1"/>
</dbReference>
<evidence type="ECO:0000313" key="2">
    <source>
        <dbReference type="EMBL" id="KAJ1212969.1"/>
    </source>
</evidence>